<dbReference type="RefSeq" id="WP_081165109.1">
    <property type="nucleotide sequence ID" value="NZ_LWBP01000187.1"/>
</dbReference>
<keyword evidence="23" id="KW-1185">Reference proteome</keyword>
<evidence type="ECO:0000256" key="2">
    <source>
        <dbReference type="ARBA" id="ARBA00000909"/>
    </source>
</evidence>
<comment type="caution">
    <text evidence="22">The sequence shown here is derived from an EMBL/GenBank/DDBJ whole genome shotgun (WGS) entry which is preliminary data.</text>
</comment>
<dbReference type="EC" id="4.2.1.136" evidence="19"/>
<feature type="binding site" evidence="17">
    <location>
        <position position="379"/>
    </location>
    <ligand>
        <name>(6S)-NADPHX</name>
        <dbReference type="ChEBI" id="CHEBI:64076"/>
    </ligand>
</feature>
<dbReference type="HAMAP" id="MF_01966">
    <property type="entry name" value="NADHX_epimerase"/>
    <property type="match status" value="1"/>
</dbReference>
<gene>
    <name evidence="18" type="primary">nnrE</name>
    <name evidence="17" type="synonym">nnrD</name>
    <name evidence="22" type="ORF">A4R26_22645</name>
</gene>
<dbReference type="PANTHER" id="PTHR12592">
    <property type="entry name" value="ATP-DEPENDENT (S)-NAD(P)H-HYDRATE DEHYDRATASE FAMILY MEMBER"/>
    <property type="match status" value="1"/>
</dbReference>
<keyword evidence="12 17" id="KW-0456">Lyase</keyword>
<feature type="binding site" evidence="18">
    <location>
        <position position="161"/>
    </location>
    <ligand>
        <name>K(+)</name>
        <dbReference type="ChEBI" id="CHEBI:29103"/>
    </ligand>
</feature>
<keyword evidence="13" id="KW-0511">Multifunctional enzyme</keyword>
<keyword evidence="6 17" id="KW-0547">Nucleotide-binding</keyword>
<comment type="catalytic activity">
    <reaction evidence="15 17 19">
        <text>(6S)-NADHX + ADP = AMP + phosphate + NADH + H(+)</text>
        <dbReference type="Rhea" id="RHEA:32223"/>
        <dbReference type="ChEBI" id="CHEBI:15378"/>
        <dbReference type="ChEBI" id="CHEBI:43474"/>
        <dbReference type="ChEBI" id="CHEBI:57945"/>
        <dbReference type="ChEBI" id="CHEBI:64074"/>
        <dbReference type="ChEBI" id="CHEBI:456215"/>
        <dbReference type="ChEBI" id="CHEBI:456216"/>
        <dbReference type="EC" id="4.2.1.136"/>
    </reaction>
</comment>
<dbReference type="InterPro" id="IPR000631">
    <property type="entry name" value="CARKD"/>
</dbReference>
<keyword evidence="11 18" id="KW-0413">Isomerase</keyword>
<dbReference type="CDD" id="cd01171">
    <property type="entry name" value="YXKO-related"/>
    <property type="match status" value="1"/>
</dbReference>
<evidence type="ECO:0000313" key="22">
    <source>
        <dbReference type="EMBL" id="OQP58767.1"/>
    </source>
</evidence>
<keyword evidence="10 17" id="KW-0520">NAD</keyword>
<keyword evidence="9 18" id="KW-0630">Potassium</keyword>
<comment type="subunit">
    <text evidence="17">Homotetramer.</text>
</comment>
<feature type="binding site" evidence="18">
    <location>
        <position position="125"/>
    </location>
    <ligand>
        <name>K(+)</name>
        <dbReference type="ChEBI" id="CHEBI:29103"/>
    </ligand>
</feature>
<dbReference type="NCBIfam" id="TIGR00196">
    <property type="entry name" value="yjeF_cterm"/>
    <property type="match status" value="1"/>
</dbReference>
<feature type="binding site" evidence="18">
    <location>
        <position position="58"/>
    </location>
    <ligand>
        <name>K(+)</name>
        <dbReference type="ChEBI" id="CHEBI:29103"/>
    </ligand>
</feature>
<dbReference type="Gene3D" id="3.40.50.10260">
    <property type="entry name" value="YjeF N-terminal domain"/>
    <property type="match status" value="1"/>
</dbReference>
<evidence type="ECO:0000256" key="3">
    <source>
        <dbReference type="ARBA" id="ARBA00006001"/>
    </source>
</evidence>
<evidence type="ECO:0000256" key="7">
    <source>
        <dbReference type="ARBA" id="ARBA00022840"/>
    </source>
</evidence>
<feature type="domain" description="YjeF C-terminal" evidence="20">
    <location>
        <begin position="225"/>
        <end position="503"/>
    </location>
</feature>
<comment type="function">
    <text evidence="17">Catalyzes the dehydration of the S-form of NAD(P)HX at the expense of ADP, which is converted to AMP. Together with NAD(P)HX epimerase, which catalyzes the epimerization of the S- and R-forms, the enzyme allows the repair of both epimers of NAD(P)HX, a damaged form of NAD(P)H that is a result of enzymatic or heat-dependent hydration.</text>
</comment>
<dbReference type="PIRSF" id="PIRSF017184">
    <property type="entry name" value="Nnr"/>
    <property type="match status" value="1"/>
</dbReference>
<evidence type="ECO:0000256" key="4">
    <source>
        <dbReference type="ARBA" id="ARBA00009524"/>
    </source>
</evidence>
<organism evidence="22 23">
    <name type="scientific">Niastella populi</name>
    <dbReference type="NCBI Taxonomy" id="550983"/>
    <lineage>
        <taxon>Bacteria</taxon>
        <taxon>Pseudomonadati</taxon>
        <taxon>Bacteroidota</taxon>
        <taxon>Chitinophagia</taxon>
        <taxon>Chitinophagales</taxon>
        <taxon>Chitinophagaceae</taxon>
        <taxon>Niastella</taxon>
    </lineage>
</organism>
<comment type="caution">
    <text evidence="18">Lacks conserved residue(s) required for the propagation of feature annotation.</text>
</comment>
<dbReference type="EC" id="5.1.99.6" evidence="19"/>
<dbReference type="InterPro" id="IPR017953">
    <property type="entry name" value="Carbohydrate_kinase_pred_CS"/>
</dbReference>
<evidence type="ECO:0000256" key="15">
    <source>
        <dbReference type="ARBA" id="ARBA00048238"/>
    </source>
</evidence>
<evidence type="ECO:0000256" key="8">
    <source>
        <dbReference type="ARBA" id="ARBA00022857"/>
    </source>
</evidence>
<evidence type="ECO:0000259" key="20">
    <source>
        <dbReference type="PROSITE" id="PS51383"/>
    </source>
</evidence>
<sequence>MQIFATEQIRAWDEYTIRHEPISSADLMERAATACYDWLLQNNYKGRSFTIFCGKGNNGGDGLVIARLLAQTNHTVTVCIIEFGHKGTEDFQVNLARLHSTTAAIRFIPAEENLHPIPAADVVIDALLGSGINRPADGLTASLIQHINNSGNEVIAIDIPSGLFVDHSSRGNVVVKAHKTLSFQCFKPAFLMPENAESIGRVQLLDIGLHPDFLKIQDSPFELIDRAMVSQMVQSRNPFSHKGDYGHAAIVAGSYGMMGAAVLCARACLRSGVGKLTCHVPASGYNIMQISVPEAMCKTGENANSAGAGETHVSPEMDKYDVIGIGPGLGAHAGNSRLLYSVFEQNRRPMVIDADGLNTVAGDKTLLGKIPPQSILTPHPKEFERLFGKTANDYDRIQTALQKAAEYNLYLVLKGRYTFIASPDGKGYFNSSGNAGMASGGTGDVLTGIITGLLAQKYPPQQAAIAGVFLHGLSGDLAAAYTSQPSLIASDLVDFLGQAYQAL</sequence>
<feature type="binding site" evidence="17">
    <location>
        <position position="443"/>
    </location>
    <ligand>
        <name>AMP</name>
        <dbReference type="ChEBI" id="CHEBI:456215"/>
    </ligand>
</feature>
<dbReference type="SUPFAM" id="SSF64153">
    <property type="entry name" value="YjeF N-terminal domain-like"/>
    <property type="match status" value="1"/>
</dbReference>
<comment type="catalytic activity">
    <reaction evidence="16 17 19">
        <text>(6S)-NADPHX + ADP = AMP + phosphate + NADPH + H(+)</text>
        <dbReference type="Rhea" id="RHEA:32235"/>
        <dbReference type="ChEBI" id="CHEBI:15378"/>
        <dbReference type="ChEBI" id="CHEBI:43474"/>
        <dbReference type="ChEBI" id="CHEBI:57783"/>
        <dbReference type="ChEBI" id="CHEBI:64076"/>
        <dbReference type="ChEBI" id="CHEBI:456215"/>
        <dbReference type="ChEBI" id="CHEBI:456216"/>
        <dbReference type="EC" id="4.2.1.136"/>
    </reaction>
</comment>
<feature type="binding site" evidence="18">
    <location>
        <position position="158"/>
    </location>
    <ligand>
        <name>(6S)-NADPHX</name>
        <dbReference type="ChEBI" id="CHEBI:64076"/>
    </ligand>
</feature>
<feature type="binding site" evidence="17">
    <location>
        <begin position="414"/>
        <end position="418"/>
    </location>
    <ligand>
        <name>AMP</name>
        <dbReference type="ChEBI" id="CHEBI:456215"/>
    </ligand>
</feature>
<dbReference type="GO" id="GO:0110051">
    <property type="term" value="P:metabolite repair"/>
    <property type="evidence" value="ECO:0007669"/>
    <property type="project" value="TreeGrafter"/>
</dbReference>
<evidence type="ECO:0000256" key="12">
    <source>
        <dbReference type="ARBA" id="ARBA00023239"/>
    </source>
</evidence>
<dbReference type="Pfam" id="PF03853">
    <property type="entry name" value="YjeF_N"/>
    <property type="match status" value="1"/>
</dbReference>
<evidence type="ECO:0000256" key="19">
    <source>
        <dbReference type="PIRNR" id="PIRNR017184"/>
    </source>
</evidence>
<evidence type="ECO:0000256" key="9">
    <source>
        <dbReference type="ARBA" id="ARBA00022958"/>
    </source>
</evidence>
<dbReference type="SUPFAM" id="SSF53613">
    <property type="entry name" value="Ribokinase-like"/>
    <property type="match status" value="1"/>
</dbReference>
<evidence type="ECO:0000256" key="6">
    <source>
        <dbReference type="ARBA" id="ARBA00022741"/>
    </source>
</evidence>
<feature type="binding site" evidence="17">
    <location>
        <position position="444"/>
    </location>
    <ligand>
        <name>(6S)-NADPHX</name>
        <dbReference type="ChEBI" id="CHEBI:64076"/>
    </ligand>
</feature>
<evidence type="ECO:0000256" key="11">
    <source>
        <dbReference type="ARBA" id="ARBA00023235"/>
    </source>
</evidence>
<evidence type="ECO:0000256" key="13">
    <source>
        <dbReference type="ARBA" id="ARBA00023268"/>
    </source>
</evidence>
<evidence type="ECO:0000256" key="10">
    <source>
        <dbReference type="ARBA" id="ARBA00023027"/>
    </source>
</evidence>
<evidence type="ECO:0000313" key="23">
    <source>
        <dbReference type="Proteomes" id="UP000192276"/>
    </source>
</evidence>
<dbReference type="PANTHER" id="PTHR12592:SF0">
    <property type="entry name" value="ATP-DEPENDENT (S)-NAD(P)H-HYDRATE DEHYDRATASE"/>
    <property type="match status" value="1"/>
</dbReference>
<feature type="binding site" evidence="18">
    <location>
        <begin position="129"/>
        <end position="135"/>
    </location>
    <ligand>
        <name>(6S)-NADPHX</name>
        <dbReference type="ChEBI" id="CHEBI:64076"/>
    </ligand>
</feature>
<feature type="binding site" evidence="17">
    <location>
        <position position="260"/>
    </location>
    <ligand>
        <name>(6S)-NADPHX</name>
        <dbReference type="ChEBI" id="CHEBI:64076"/>
    </ligand>
</feature>
<dbReference type="GO" id="GO:0052856">
    <property type="term" value="F:NAD(P)HX epimerase activity"/>
    <property type="evidence" value="ECO:0007669"/>
    <property type="project" value="UniProtKB-UniRule"/>
</dbReference>
<dbReference type="STRING" id="550983.A4R26_22645"/>
<proteinExistence type="inferred from homology"/>
<dbReference type="Pfam" id="PF01256">
    <property type="entry name" value="Carb_kinase"/>
    <property type="match status" value="1"/>
</dbReference>
<comment type="similarity">
    <text evidence="18">Belongs to the NnrE/AIBP family.</text>
</comment>
<dbReference type="InterPro" id="IPR004443">
    <property type="entry name" value="YjeF_N_dom"/>
</dbReference>
<evidence type="ECO:0000256" key="16">
    <source>
        <dbReference type="ARBA" id="ARBA00049209"/>
    </source>
</evidence>
<evidence type="ECO:0000256" key="14">
    <source>
        <dbReference type="ARBA" id="ARBA00025153"/>
    </source>
</evidence>
<evidence type="ECO:0000256" key="5">
    <source>
        <dbReference type="ARBA" id="ARBA00022723"/>
    </source>
</evidence>
<dbReference type="AlphaFoldDB" id="A0A1V9FKF0"/>
<dbReference type="InterPro" id="IPR029056">
    <property type="entry name" value="Ribokinase-like"/>
</dbReference>
<dbReference type="EMBL" id="LWBP01000187">
    <property type="protein sequence ID" value="OQP58767.1"/>
    <property type="molecule type" value="Genomic_DNA"/>
</dbReference>
<feature type="binding site" evidence="17">
    <location>
        <position position="328"/>
    </location>
    <ligand>
        <name>(6S)-NADPHX</name>
        <dbReference type="ChEBI" id="CHEBI:64076"/>
    </ligand>
</feature>
<reference evidence="23" key="1">
    <citation type="submission" date="2016-04" db="EMBL/GenBank/DDBJ databases">
        <authorList>
            <person name="Chen L."/>
            <person name="Zhuang W."/>
            <person name="Wang G."/>
        </authorList>
    </citation>
    <scope>NUCLEOTIDE SEQUENCE [LARGE SCALE GENOMIC DNA]</scope>
    <source>
        <strain evidence="23">208</strain>
    </source>
</reference>
<comment type="function">
    <text evidence="18">Catalyzes the epimerization of the S- and R-forms of NAD(P)HX, a damaged form of NAD(P)H that is a result of enzymatic or heat-dependent hydration. This is a prerequisite for the S-specific NAD(P)H-hydrate dehydratase to allow the repair of both epimers of NAD(P)HX.</text>
</comment>
<dbReference type="InterPro" id="IPR036652">
    <property type="entry name" value="YjeF_N_dom_sf"/>
</dbReference>
<dbReference type="PROSITE" id="PS51383">
    <property type="entry name" value="YJEF_C_3"/>
    <property type="match status" value="1"/>
</dbReference>
<comment type="function">
    <text evidence="14 19">Bifunctional enzyme that catalyzes the epimerization of the S- and R-forms of NAD(P)HX and the dehydration of the S-form of NAD(P)HX at the expense of ADP, which is converted to AMP. This allows the repair of both epimers of NAD(P)HX, a damaged form of NAD(P)H that is a result of enzymatic or heat-dependent hydration.</text>
</comment>
<evidence type="ECO:0000256" key="17">
    <source>
        <dbReference type="HAMAP-Rule" id="MF_01965"/>
    </source>
</evidence>
<comment type="cofactor">
    <cofactor evidence="17">
        <name>Mg(2+)</name>
        <dbReference type="ChEBI" id="CHEBI:18420"/>
    </cofactor>
</comment>
<dbReference type="OrthoDB" id="9806925at2"/>
<comment type="similarity">
    <text evidence="17">Belongs to the NnrD/CARKD family.</text>
</comment>
<dbReference type="Gene3D" id="3.40.1190.20">
    <property type="match status" value="1"/>
</dbReference>
<dbReference type="GO" id="GO:0052855">
    <property type="term" value="F:ADP-dependent NAD(P)H-hydrate dehydratase activity"/>
    <property type="evidence" value="ECO:0007669"/>
    <property type="project" value="UniProtKB-UniRule"/>
</dbReference>
<comment type="similarity">
    <text evidence="3 19">In the N-terminal section; belongs to the NnrE/AIBP family.</text>
</comment>
<comment type="cofactor">
    <cofactor evidence="18 19">
        <name>K(+)</name>
        <dbReference type="ChEBI" id="CHEBI:29103"/>
    </cofactor>
    <text evidence="18 19">Binds 1 potassium ion per subunit.</text>
</comment>
<dbReference type="NCBIfam" id="TIGR00197">
    <property type="entry name" value="yjeF_nterm"/>
    <property type="match status" value="1"/>
</dbReference>
<dbReference type="PROSITE" id="PS51385">
    <property type="entry name" value="YJEF_N"/>
    <property type="match status" value="1"/>
</dbReference>
<comment type="catalytic activity">
    <reaction evidence="2 18 19">
        <text>(6R)-NADPHX = (6S)-NADPHX</text>
        <dbReference type="Rhea" id="RHEA:32227"/>
        <dbReference type="ChEBI" id="CHEBI:64076"/>
        <dbReference type="ChEBI" id="CHEBI:64077"/>
        <dbReference type="EC" id="5.1.99.6"/>
    </reaction>
</comment>
<evidence type="ECO:0000259" key="21">
    <source>
        <dbReference type="PROSITE" id="PS51385"/>
    </source>
</evidence>
<comment type="catalytic activity">
    <reaction evidence="1 18 19">
        <text>(6R)-NADHX = (6S)-NADHX</text>
        <dbReference type="Rhea" id="RHEA:32215"/>
        <dbReference type="ChEBI" id="CHEBI:64074"/>
        <dbReference type="ChEBI" id="CHEBI:64075"/>
        <dbReference type="EC" id="5.1.99.6"/>
    </reaction>
</comment>
<evidence type="ECO:0000256" key="18">
    <source>
        <dbReference type="HAMAP-Rule" id="MF_01966"/>
    </source>
</evidence>
<feature type="domain" description="YjeF N-terminal" evidence="21">
    <location>
        <begin position="9"/>
        <end position="215"/>
    </location>
</feature>
<dbReference type="HAMAP" id="MF_01965">
    <property type="entry name" value="NADHX_dehydratase"/>
    <property type="match status" value="1"/>
</dbReference>
<evidence type="ECO:0000256" key="1">
    <source>
        <dbReference type="ARBA" id="ARBA00000013"/>
    </source>
</evidence>
<name>A0A1V9FKF0_9BACT</name>
<dbReference type="PROSITE" id="PS01050">
    <property type="entry name" value="YJEF_C_2"/>
    <property type="match status" value="1"/>
</dbReference>
<dbReference type="GO" id="GO:0046872">
    <property type="term" value="F:metal ion binding"/>
    <property type="evidence" value="ECO:0007669"/>
    <property type="project" value="UniProtKB-UniRule"/>
</dbReference>
<keyword evidence="8 17" id="KW-0521">NADP</keyword>
<dbReference type="GO" id="GO:0005524">
    <property type="term" value="F:ATP binding"/>
    <property type="evidence" value="ECO:0007669"/>
    <property type="project" value="UniProtKB-UniRule"/>
</dbReference>
<feature type="binding site" evidence="18">
    <location>
        <begin position="57"/>
        <end position="61"/>
    </location>
    <ligand>
        <name>(6S)-NADPHX</name>
        <dbReference type="ChEBI" id="CHEBI:64076"/>
    </ligand>
</feature>
<dbReference type="InterPro" id="IPR030677">
    <property type="entry name" value="Nnr"/>
</dbReference>
<dbReference type="GO" id="GO:0046496">
    <property type="term" value="P:nicotinamide nucleotide metabolic process"/>
    <property type="evidence" value="ECO:0007669"/>
    <property type="project" value="UniProtKB-UniRule"/>
</dbReference>
<keyword evidence="5 18" id="KW-0479">Metal-binding</keyword>
<keyword evidence="7 17" id="KW-0067">ATP-binding</keyword>
<dbReference type="Proteomes" id="UP000192276">
    <property type="component" value="Unassembled WGS sequence"/>
</dbReference>
<accession>A0A1V9FKF0</accession>
<comment type="similarity">
    <text evidence="4 19">In the C-terminal section; belongs to the NnrD/CARKD family.</text>
</comment>
<protein>
    <recommendedName>
        <fullName evidence="19">Bifunctional NAD(P)H-hydrate repair enzyme</fullName>
    </recommendedName>
    <alternativeName>
        <fullName evidence="19">Nicotinamide nucleotide repair protein</fullName>
    </alternativeName>
    <domain>
        <recommendedName>
            <fullName evidence="19">ADP-dependent (S)-NAD(P)H-hydrate dehydratase</fullName>
            <ecNumber evidence="19">4.2.1.136</ecNumber>
        </recommendedName>
        <alternativeName>
            <fullName evidence="19">ADP-dependent NAD(P)HX dehydratase</fullName>
        </alternativeName>
    </domain>
    <domain>
        <recommendedName>
            <fullName evidence="19">NAD(P)H-hydrate epimerase</fullName>
            <ecNumber evidence="19">5.1.99.6</ecNumber>
        </recommendedName>
    </domain>
</protein>